<sequence>MVTFLLHAMNVPFPFVVLVMNTSGKMEINRALSVRLRTRDTKVSLSALKINK</sequence>
<organism evidence="1 2">
    <name type="scientific">Phtheirospermum japonicum</name>
    <dbReference type="NCBI Taxonomy" id="374723"/>
    <lineage>
        <taxon>Eukaryota</taxon>
        <taxon>Viridiplantae</taxon>
        <taxon>Streptophyta</taxon>
        <taxon>Embryophyta</taxon>
        <taxon>Tracheophyta</taxon>
        <taxon>Spermatophyta</taxon>
        <taxon>Magnoliopsida</taxon>
        <taxon>eudicotyledons</taxon>
        <taxon>Gunneridae</taxon>
        <taxon>Pentapetalae</taxon>
        <taxon>asterids</taxon>
        <taxon>lamiids</taxon>
        <taxon>Lamiales</taxon>
        <taxon>Orobanchaceae</taxon>
        <taxon>Orobanchaceae incertae sedis</taxon>
        <taxon>Phtheirospermum</taxon>
    </lineage>
</organism>
<evidence type="ECO:0000313" key="2">
    <source>
        <dbReference type="Proteomes" id="UP000653305"/>
    </source>
</evidence>
<dbReference type="EMBL" id="BMAC01000257">
    <property type="protein sequence ID" value="GFP91813.1"/>
    <property type="molecule type" value="Genomic_DNA"/>
</dbReference>
<accession>A0A830C6V8</accession>
<dbReference type="Proteomes" id="UP000653305">
    <property type="component" value="Unassembled WGS sequence"/>
</dbReference>
<comment type="caution">
    <text evidence="1">The sequence shown here is derived from an EMBL/GenBank/DDBJ whole genome shotgun (WGS) entry which is preliminary data.</text>
</comment>
<keyword evidence="2" id="KW-1185">Reference proteome</keyword>
<reference evidence="1" key="1">
    <citation type="submission" date="2020-07" db="EMBL/GenBank/DDBJ databases">
        <title>Ethylene signaling mediates host invasion by parasitic plants.</title>
        <authorList>
            <person name="Yoshida S."/>
        </authorList>
    </citation>
    <scope>NUCLEOTIDE SEQUENCE</scope>
    <source>
        <strain evidence="1">Okayama</strain>
    </source>
</reference>
<evidence type="ECO:0000313" key="1">
    <source>
        <dbReference type="EMBL" id="GFP91813.1"/>
    </source>
</evidence>
<protein>
    <submittedName>
        <fullName evidence="1">Probable cellulose synthase a catalytic subunit 1 [UDP-forming]</fullName>
    </submittedName>
</protein>
<proteinExistence type="predicted"/>
<gene>
    <name evidence="1" type="ORF">PHJA_001325300</name>
</gene>
<dbReference type="AlphaFoldDB" id="A0A830C6V8"/>
<name>A0A830C6V8_9LAMI</name>